<evidence type="ECO:0000256" key="1">
    <source>
        <dbReference type="SAM" id="MobiDB-lite"/>
    </source>
</evidence>
<dbReference type="EMBL" id="JAXCGZ010017037">
    <property type="protein sequence ID" value="KAK7069069.1"/>
    <property type="molecule type" value="Genomic_DNA"/>
</dbReference>
<dbReference type="Proteomes" id="UP001381693">
    <property type="component" value="Unassembled WGS sequence"/>
</dbReference>
<name>A0AAN8ZZJ6_HALRR</name>
<dbReference type="InterPro" id="IPR029034">
    <property type="entry name" value="Cystine-knot_cytokine"/>
</dbReference>
<proteinExistence type="predicted"/>
<feature type="region of interest" description="Disordered" evidence="1">
    <location>
        <begin position="1"/>
        <end position="25"/>
    </location>
</feature>
<evidence type="ECO:0000313" key="3">
    <source>
        <dbReference type="Proteomes" id="UP001381693"/>
    </source>
</evidence>
<gene>
    <name evidence="2" type="ORF">SK128_028341</name>
</gene>
<sequence>MHRAQFEVSGTSLTNVSPDQKETVPLTKESLTKMLSSWLRPKTLEYAGQSKRDGESVFLHSPQSEPPDDWLQPEGHCSFTEILQDHFRHYISLPVSVISNLRGSTEVCDNLEVEKMSTDIRQHQELTPSWLKDAALVGECSWQLVKRKLDDNVVNPDVMEVSCLCDGYQCSEGGNFQCTPVTREVILWRSDPQQNYLLRPDRLQVTVGCLCAQRRGPEGNTIDQVQVD</sequence>
<protein>
    <submittedName>
        <fullName evidence="2">Uncharacterized protein</fullName>
    </submittedName>
</protein>
<comment type="caution">
    <text evidence="2">The sequence shown here is derived from an EMBL/GenBank/DDBJ whole genome shotgun (WGS) entry which is preliminary data.</text>
</comment>
<evidence type="ECO:0000313" key="2">
    <source>
        <dbReference type="EMBL" id="KAK7069069.1"/>
    </source>
</evidence>
<dbReference type="Gene3D" id="2.10.90.10">
    <property type="entry name" value="Cystine-knot cytokines"/>
    <property type="match status" value="1"/>
</dbReference>
<keyword evidence="3" id="KW-1185">Reference proteome</keyword>
<dbReference type="AlphaFoldDB" id="A0AAN8ZZJ6"/>
<accession>A0AAN8ZZJ6</accession>
<reference evidence="2 3" key="1">
    <citation type="submission" date="2023-11" db="EMBL/GenBank/DDBJ databases">
        <title>Halocaridina rubra genome assembly.</title>
        <authorList>
            <person name="Smith C."/>
        </authorList>
    </citation>
    <scope>NUCLEOTIDE SEQUENCE [LARGE SCALE GENOMIC DNA]</scope>
    <source>
        <strain evidence="2">EP-1</strain>
        <tissue evidence="2">Whole</tissue>
    </source>
</reference>
<feature type="compositionally biased region" description="Polar residues" evidence="1">
    <location>
        <begin position="8"/>
        <end position="18"/>
    </location>
</feature>
<organism evidence="2 3">
    <name type="scientific">Halocaridina rubra</name>
    <name type="common">Hawaiian red shrimp</name>
    <dbReference type="NCBI Taxonomy" id="373956"/>
    <lineage>
        <taxon>Eukaryota</taxon>
        <taxon>Metazoa</taxon>
        <taxon>Ecdysozoa</taxon>
        <taxon>Arthropoda</taxon>
        <taxon>Crustacea</taxon>
        <taxon>Multicrustacea</taxon>
        <taxon>Malacostraca</taxon>
        <taxon>Eumalacostraca</taxon>
        <taxon>Eucarida</taxon>
        <taxon>Decapoda</taxon>
        <taxon>Pleocyemata</taxon>
        <taxon>Caridea</taxon>
        <taxon>Atyoidea</taxon>
        <taxon>Atyidae</taxon>
        <taxon>Halocaridina</taxon>
    </lineage>
</organism>